<reference evidence="1" key="2">
    <citation type="journal article" date="2023" name="Int. J. Mol. Sci.">
        <title>De Novo Assembly and Annotation of 11 Diverse Shrub Willow (Salix) Genomes Reveals Novel Gene Organization in Sex-Linked Regions.</title>
        <authorList>
            <person name="Hyden B."/>
            <person name="Feng K."/>
            <person name="Yates T.B."/>
            <person name="Jawdy S."/>
            <person name="Cereghino C."/>
            <person name="Smart L.B."/>
            <person name="Muchero W."/>
        </authorList>
    </citation>
    <scope>NUCLEOTIDE SEQUENCE [LARGE SCALE GENOMIC DNA]</scope>
    <source>
        <tissue evidence="1">Shoot tip</tissue>
    </source>
</reference>
<name>A0A9Q0UVG9_SALVM</name>
<proteinExistence type="predicted"/>
<dbReference type="EMBL" id="JAPFFL010000003">
    <property type="protein sequence ID" value="KAJ6736792.1"/>
    <property type="molecule type" value="Genomic_DNA"/>
</dbReference>
<comment type="caution">
    <text evidence="1">The sequence shown here is derived from an EMBL/GenBank/DDBJ whole genome shotgun (WGS) entry which is preliminary data.</text>
</comment>
<gene>
    <name evidence="1" type="ORF">OIU85_018913</name>
</gene>
<organism evidence="1 2">
    <name type="scientific">Salix viminalis</name>
    <name type="common">Common osier</name>
    <name type="synonym">Basket willow</name>
    <dbReference type="NCBI Taxonomy" id="40686"/>
    <lineage>
        <taxon>Eukaryota</taxon>
        <taxon>Viridiplantae</taxon>
        <taxon>Streptophyta</taxon>
        <taxon>Embryophyta</taxon>
        <taxon>Tracheophyta</taxon>
        <taxon>Spermatophyta</taxon>
        <taxon>Magnoliopsida</taxon>
        <taxon>eudicotyledons</taxon>
        <taxon>Gunneridae</taxon>
        <taxon>Pentapetalae</taxon>
        <taxon>rosids</taxon>
        <taxon>fabids</taxon>
        <taxon>Malpighiales</taxon>
        <taxon>Salicaceae</taxon>
        <taxon>Saliceae</taxon>
        <taxon>Salix</taxon>
    </lineage>
</organism>
<evidence type="ECO:0000313" key="1">
    <source>
        <dbReference type="EMBL" id="KAJ6736792.1"/>
    </source>
</evidence>
<keyword evidence="2" id="KW-1185">Reference proteome</keyword>
<protein>
    <submittedName>
        <fullName evidence="1">Uncharacterized protein</fullName>
    </submittedName>
</protein>
<sequence>MKDALKGPILIPRGKSSILVAMAMGKNNLARNLYCDLFTDCKINELAGRFSRGHVAEPLGKEKNRWCREKLSGEENGNLHCKLSTISDCRNSLFSQQFPELKEDGDFPVTVVMAIDIQGYFDLFIFLKSTYIEDRK</sequence>
<accession>A0A9Q0UVG9</accession>
<dbReference type="AlphaFoldDB" id="A0A9Q0UVG9"/>
<dbReference type="Proteomes" id="UP001151529">
    <property type="component" value="Chromosome 5"/>
</dbReference>
<reference evidence="1" key="1">
    <citation type="submission" date="2022-11" db="EMBL/GenBank/DDBJ databases">
        <authorList>
            <person name="Hyden B.L."/>
            <person name="Feng K."/>
            <person name="Yates T."/>
            <person name="Jawdy S."/>
            <person name="Smart L.B."/>
            <person name="Muchero W."/>
        </authorList>
    </citation>
    <scope>NUCLEOTIDE SEQUENCE</scope>
    <source>
        <tissue evidence="1">Shoot tip</tissue>
    </source>
</reference>
<evidence type="ECO:0000313" key="2">
    <source>
        <dbReference type="Proteomes" id="UP001151529"/>
    </source>
</evidence>